<protein>
    <submittedName>
        <fullName evidence="2">Transcriptional regulator with XRE-family HTH domain</fullName>
    </submittedName>
</protein>
<dbReference type="EMBL" id="JAUSUB010000002">
    <property type="protein sequence ID" value="MDQ0268648.1"/>
    <property type="molecule type" value="Genomic_DNA"/>
</dbReference>
<keyword evidence="3" id="KW-1185">Reference proteome</keyword>
<sequence>MKKLSKNMNKDVIKFLRNSYNMTQRDFARIVSCSFSLIALVEVGKRRVTSDLEHKVKTAFDLDDQQIQSISTLVSEFSKGIPPFM</sequence>
<feature type="domain" description="HTH cro/C1-type" evidence="1">
    <location>
        <begin position="13"/>
        <end position="67"/>
    </location>
</feature>
<name>A0ABU0ABL8_9BACI</name>
<proteinExistence type="predicted"/>
<dbReference type="InterPro" id="IPR010982">
    <property type="entry name" value="Lambda_DNA-bd_dom_sf"/>
</dbReference>
<dbReference type="CDD" id="cd00093">
    <property type="entry name" value="HTH_XRE"/>
    <property type="match status" value="1"/>
</dbReference>
<evidence type="ECO:0000313" key="2">
    <source>
        <dbReference type="EMBL" id="MDQ0268648.1"/>
    </source>
</evidence>
<evidence type="ECO:0000313" key="3">
    <source>
        <dbReference type="Proteomes" id="UP001238088"/>
    </source>
</evidence>
<accession>A0ABU0ABL8</accession>
<dbReference type="Proteomes" id="UP001238088">
    <property type="component" value="Unassembled WGS sequence"/>
</dbReference>
<dbReference type="RefSeq" id="WP_307471598.1">
    <property type="nucleotide sequence ID" value="NZ_JAUSUB010000002.1"/>
</dbReference>
<dbReference type="InterPro" id="IPR001387">
    <property type="entry name" value="Cro/C1-type_HTH"/>
</dbReference>
<evidence type="ECO:0000259" key="1">
    <source>
        <dbReference type="PROSITE" id="PS50943"/>
    </source>
</evidence>
<dbReference type="Gene3D" id="1.10.260.40">
    <property type="entry name" value="lambda repressor-like DNA-binding domains"/>
    <property type="match status" value="1"/>
</dbReference>
<dbReference type="PROSITE" id="PS50943">
    <property type="entry name" value="HTH_CROC1"/>
    <property type="match status" value="1"/>
</dbReference>
<reference evidence="2 3" key="1">
    <citation type="submission" date="2023-07" db="EMBL/GenBank/DDBJ databases">
        <title>Genomic Encyclopedia of Type Strains, Phase IV (KMG-IV): sequencing the most valuable type-strain genomes for metagenomic binning, comparative biology and taxonomic classification.</title>
        <authorList>
            <person name="Goeker M."/>
        </authorList>
    </citation>
    <scope>NUCLEOTIDE SEQUENCE [LARGE SCALE GENOMIC DNA]</scope>
    <source>
        <strain evidence="2 3">DSM 23494</strain>
    </source>
</reference>
<comment type="caution">
    <text evidence="2">The sequence shown here is derived from an EMBL/GenBank/DDBJ whole genome shotgun (WGS) entry which is preliminary data.</text>
</comment>
<organism evidence="2 3">
    <name type="scientific">Cytobacillus purgationiresistens</name>
    <dbReference type="NCBI Taxonomy" id="863449"/>
    <lineage>
        <taxon>Bacteria</taxon>
        <taxon>Bacillati</taxon>
        <taxon>Bacillota</taxon>
        <taxon>Bacilli</taxon>
        <taxon>Bacillales</taxon>
        <taxon>Bacillaceae</taxon>
        <taxon>Cytobacillus</taxon>
    </lineage>
</organism>
<dbReference type="SUPFAM" id="SSF47413">
    <property type="entry name" value="lambda repressor-like DNA-binding domains"/>
    <property type="match status" value="1"/>
</dbReference>
<gene>
    <name evidence="2" type="ORF">J2S17_000517</name>
</gene>